<dbReference type="AlphaFoldDB" id="A0A5F1Y9N4"/>
<keyword evidence="2" id="KW-1185">Reference proteome</keyword>
<dbReference type="SUPFAM" id="SSF52172">
    <property type="entry name" value="CheY-like"/>
    <property type="match status" value="1"/>
</dbReference>
<sequence>MIASFTHRTILESAGKRFGQAKYPMQSLLFDCIFLSGLTKKEEKLFFALLEWKEISTLEWTGAAGFPEIKNGEVIVRKTIDVFSLQTALDWSKQPLLLGRIETSLLRELSLSGLDYFLNLETDSLLDLPLENVPKKKGLTALVVGPDRRLYRRIKARLRVLGWETYPCTEIGTLTERFREFEPGLLFVDWERLDVKETLEKLRNLPQRAVFPPVIGIRDVKREGLFQDLSAGIRDFCPELYSEKEIYEILNFSVLEQEKEYPRSENRRRLTFEFRTGPKPTGIRIEKTDRISPWTTRTESYKLFRLLIWMEGFL</sequence>
<reference evidence="1" key="1">
    <citation type="journal article" date="2019" name="PLoS Negl. Trop. Dis.">
        <title>Revisiting the worldwide diversity of Leptospira species in the environment.</title>
        <authorList>
            <person name="Vincent A.T."/>
            <person name="Schiettekatte O."/>
            <person name="Bourhy P."/>
            <person name="Veyrier F.J."/>
            <person name="Picardeau M."/>
        </authorList>
    </citation>
    <scope>NUCLEOTIDE SEQUENCE [LARGE SCALE GENOMIC DNA]</scope>
    <source>
        <strain evidence="1">201800299</strain>
    </source>
</reference>
<dbReference type="OrthoDB" id="323480at2"/>
<dbReference type="EMBL" id="RQFA01000046">
    <property type="protein sequence ID" value="TGK33287.1"/>
    <property type="molecule type" value="Genomic_DNA"/>
</dbReference>
<protein>
    <submittedName>
        <fullName evidence="1">Uncharacterized protein</fullName>
    </submittedName>
</protein>
<accession>A0A5F1Y9N4</accession>
<evidence type="ECO:0000313" key="1">
    <source>
        <dbReference type="EMBL" id="TGK33287.1"/>
    </source>
</evidence>
<proteinExistence type="predicted"/>
<dbReference type="InterPro" id="IPR011006">
    <property type="entry name" value="CheY-like_superfamily"/>
</dbReference>
<gene>
    <name evidence="1" type="ORF">EHQ17_10855</name>
</gene>
<dbReference type="Proteomes" id="UP000298277">
    <property type="component" value="Unassembled WGS sequence"/>
</dbReference>
<name>A0A5F1Y9N4_9LEPT</name>
<evidence type="ECO:0000313" key="2">
    <source>
        <dbReference type="Proteomes" id="UP000298277"/>
    </source>
</evidence>
<comment type="caution">
    <text evidence="1">The sequence shown here is derived from an EMBL/GenBank/DDBJ whole genome shotgun (WGS) entry which is preliminary data.</text>
</comment>
<organism evidence="1 2">
    <name type="scientific">Leptospira gomenensis</name>
    <dbReference type="NCBI Taxonomy" id="2484974"/>
    <lineage>
        <taxon>Bacteria</taxon>
        <taxon>Pseudomonadati</taxon>
        <taxon>Spirochaetota</taxon>
        <taxon>Spirochaetia</taxon>
        <taxon>Leptospirales</taxon>
        <taxon>Leptospiraceae</taxon>
        <taxon>Leptospira</taxon>
    </lineage>
</organism>